<evidence type="ECO:0000313" key="8">
    <source>
        <dbReference type="Proteomes" id="UP001498398"/>
    </source>
</evidence>
<evidence type="ECO:0000313" key="7">
    <source>
        <dbReference type="EMBL" id="KAK7443582.1"/>
    </source>
</evidence>
<dbReference type="PANTHER" id="PTHR11142:SF5">
    <property type="entry name" value="TRNA PSEUDOURIDINE(38_39) SYNTHASE"/>
    <property type="match status" value="1"/>
</dbReference>
<reference evidence="6 8" key="1">
    <citation type="submission" date="2024-01" db="EMBL/GenBank/DDBJ databases">
        <title>A draft genome for the cacao thread blight pathogen Marasmiellus scandens.</title>
        <authorList>
            <person name="Baruah I.K."/>
            <person name="Leung J."/>
            <person name="Bukari Y."/>
            <person name="Amoako-Attah I."/>
            <person name="Meinhardt L.W."/>
            <person name="Bailey B.A."/>
            <person name="Cohen S.P."/>
        </authorList>
    </citation>
    <scope>NUCLEOTIDE SEQUENCE [LARGE SCALE GENOMIC DNA]</scope>
    <source>
        <strain evidence="6 8">GH-19</strain>
    </source>
</reference>
<keyword evidence="2" id="KW-0819">tRNA processing</keyword>
<sequence length="537" mass="60112">MIQAFRIGHLKLFRFPRSRIISTMTTPYEDWSKEDLITRLRLLESQNRPRSPASSSKLPARPQSPPRNLPKREFHFGSYARRKIALKFCYSGWEYNGLAFQSAPTPLPTVESVLFDALAKARLIDPSAGPEGCEWEKCGRTDRGVSAAGQVVSLWVRSALGDRGARAEVEEDRRPEAESEKTRKLSSVEEEGPLEDGFGSLDIDDSDDELPRPASPQGLRPELDYVSILNRVLPDTIRVIAWSPVAPTFSARFACKYRHYKYFFSSDHLDLSKMQDAASRLLGEHDFRNLCKLDPGKQITIFTRKILHAEIVPVENGSPGMYVLNLIGTAFLYHQVRHIMAILFLVGRGHEQPWVVNSLLNVSEGLEQPREGESIEIVGSKPEYQMADALPLMLWDCGYSNEDVNWRTDGNEPGSDSTHMEDGRGIYHLLYSIHARSEVYSALNLHFLKAAAAYFPAPWAPTPDGTLGARVGGGISVEIPLGGGSSRKLTQYVPLLSRKRLDPVEVANERWRNGKGFRREQRKAAGAGYGDDDEGDE</sequence>
<gene>
    <name evidence="6" type="primary">DEG1_2</name>
    <name evidence="7" type="synonym">DEG1_1</name>
    <name evidence="7" type="ORF">VKT23_015754</name>
    <name evidence="6" type="ORF">VKT23_019441</name>
</gene>
<dbReference type="Gene3D" id="3.30.70.580">
    <property type="entry name" value="Pseudouridine synthase I, catalytic domain, N-terminal subdomain"/>
    <property type="match status" value="1"/>
</dbReference>
<dbReference type="SUPFAM" id="SSF55120">
    <property type="entry name" value="Pseudouridine synthase"/>
    <property type="match status" value="1"/>
</dbReference>
<dbReference type="GO" id="GO:0160154">
    <property type="term" value="F:tRNA pseudouridine(38/39) synthase activity"/>
    <property type="evidence" value="ECO:0007669"/>
    <property type="project" value="UniProtKB-EC"/>
</dbReference>
<name>A0ABR1IPI9_9AGAR</name>
<organism evidence="6 8">
    <name type="scientific">Marasmiellus scandens</name>
    <dbReference type="NCBI Taxonomy" id="2682957"/>
    <lineage>
        <taxon>Eukaryota</taxon>
        <taxon>Fungi</taxon>
        <taxon>Dikarya</taxon>
        <taxon>Basidiomycota</taxon>
        <taxon>Agaricomycotina</taxon>
        <taxon>Agaricomycetes</taxon>
        <taxon>Agaricomycetidae</taxon>
        <taxon>Agaricales</taxon>
        <taxon>Marasmiineae</taxon>
        <taxon>Omphalotaceae</taxon>
        <taxon>Marasmiellus</taxon>
    </lineage>
</organism>
<dbReference type="Proteomes" id="UP001498398">
    <property type="component" value="Unassembled WGS sequence"/>
</dbReference>
<comment type="similarity">
    <text evidence="1">Belongs to the tRNA pseudouridine synthase TruA family.</text>
</comment>
<evidence type="ECO:0000259" key="5">
    <source>
        <dbReference type="Pfam" id="PF01416"/>
    </source>
</evidence>
<evidence type="ECO:0000256" key="2">
    <source>
        <dbReference type="ARBA" id="ARBA00022694"/>
    </source>
</evidence>
<dbReference type="InterPro" id="IPR001406">
    <property type="entry name" value="PsdUridine_synth_TruA"/>
</dbReference>
<feature type="compositionally biased region" description="Basic and acidic residues" evidence="4">
    <location>
        <begin position="165"/>
        <end position="187"/>
    </location>
</feature>
<dbReference type="Pfam" id="PF01416">
    <property type="entry name" value="PseudoU_synth_1"/>
    <property type="match status" value="1"/>
</dbReference>
<dbReference type="InterPro" id="IPR020094">
    <property type="entry name" value="TruA/RsuA/RluB/E/F_N"/>
</dbReference>
<feature type="domain" description="Pseudouridine synthase I TruA alpha/beta" evidence="5">
    <location>
        <begin position="277"/>
        <end position="400"/>
    </location>
</feature>
<evidence type="ECO:0000256" key="3">
    <source>
        <dbReference type="ARBA" id="ARBA00023235"/>
    </source>
</evidence>
<evidence type="ECO:0000256" key="4">
    <source>
        <dbReference type="SAM" id="MobiDB-lite"/>
    </source>
</evidence>
<dbReference type="Gene3D" id="3.30.70.660">
    <property type="entry name" value="Pseudouridine synthase I, catalytic domain, C-terminal subdomain"/>
    <property type="match status" value="1"/>
</dbReference>
<keyword evidence="8" id="KW-1185">Reference proteome</keyword>
<comment type="caution">
    <text evidence="6">The sequence shown here is derived from an EMBL/GenBank/DDBJ whole genome shotgun (WGS) entry which is preliminary data.</text>
</comment>
<feature type="region of interest" description="Disordered" evidence="4">
    <location>
        <begin position="509"/>
        <end position="537"/>
    </location>
</feature>
<accession>A0ABR1IPI9</accession>
<dbReference type="HAMAP" id="MF_00171">
    <property type="entry name" value="TruA"/>
    <property type="match status" value="1"/>
</dbReference>
<dbReference type="InterPro" id="IPR020095">
    <property type="entry name" value="PsdUridine_synth_TruA_C"/>
</dbReference>
<evidence type="ECO:0000256" key="1">
    <source>
        <dbReference type="ARBA" id="ARBA00009375"/>
    </source>
</evidence>
<keyword evidence="3 6" id="KW-0413">Isomerase</keyword>
<dbReference type="InterPro" id="IPR020103">
    <property type="entry name" value="PsdUridine_synth_cat_dom_sf"/>
</dbReference>
<proteinExistence type="inferred from homology"/>
<dbReference type="PANTHER" id="PTHR11142">
    <property type="entry name" value="PSEUDOURIDYLATE SYNTHASE"/>
    <property type="match status" value="1"/>
</dbReference>
<dbReference type="EC" id="5.4.99.45" evidence="6"/>
<dbReference type="InterPro" id="IPR020097">
    <property type="entry name" value="PsdUridine_synth_TruA_a/b_dom"/>
</dbReference>
<feature type="compositionally biased region" description="Polar residues" evidence="4">
    <location>
        <begin position="46"/>
        <end position="57"/>
    </location>
</feature>
<feature type="region of interest" description="Disordered" evidence="4">
    <location>
        <begin position="46"/>
        <end position="72"/>
    </location>
</feature>
<feature type="region of interest" description="Disordered" evidence="4">
    <location>
        <begin position="165"/>
        <end position="218"/>
    </location>
</feature>
<protein>
    <submittedName>
        <fullName evidence="6">Pseudouridine synthase deg1</fullName>
        <ecNumber evidence="6">5.4.99.45</ecNumber>
    </submittedName>
</protein>
<feature type="compositionally biased region" description="Basic and acidic residues" evidence="4">
    <location>
        <begin position="509"/>
        <end position="523"/>
    </location>
</feature>
<dbReference type="EMBL" id="JBANRG010000101">
    <property type="protein sequence ID" value="KAK7435910.1"/>
    <property type="molecule type" value="Genomic_DNA"/>
</dbReference>
<evidence type="ECO:0000313" key="6">
    <source>
        <dbReference type="EMBL" id="KAK7435910.1"/>
    </source>
</evidence>
<dbReference type="EMBL" id="JBANRG010000054">
    <property type="protein sequence ID" value="KAK7443582.1"/>
    <property type="molecule type" value="Genomic_DNA"/>
</dbReference>